<comment type="function">
    <text evidence="10 11">Phosphorylation of dTMP to form dTDP in both de novo and salvage pathways of dTTP synthesis.</text>
</comment>
<dbReference type="Gene3D" id="3.40.50.300">
    <property type="entry name" value="P-loop containing nucleotide triphosphate hydrolases"/>
    <property type="match status" value="1"/>
</dbReference>
<keyword evidence="14" id="KW-1185">Reference proteome</keyword>
<dbReference type="EMBL" id="CP017813">
    <property type="protein sequence ID" value="APJ38346.1"/>
    <property type="molecule type" value="Genomic_DNA"/>
</dbReference>
<dbReference type="HAMAP" id="MF_00165">
    <property type="entry name" value="Thymidylate_kinase"/>
    <property type="match status" value="1"/>
</dbReference>
<dbReference type="NCBIfam" id="TIGR00041">
    <property type="entry name" value="DTMP_kinase"/>
    <property type="match status" value="1"/>
</dbReference>
<dbReference type="GO" id="GO:0006233">
    <property type="term" value="P:dTDP biosynthetic process"/>
    <property type="evidence" value="ECO:0007669"/>
    <property type="project" value="InterPro"/>
</dbReference>
<dbReference type="GO" id="GO:0006227">
    <property type="term" value="P:dUDP biosynthetic process"/>
    <property type="evidence" value="ECO:0007669"/>
    <property type="project" value="TreeGrafter"/>
</dbReference>
<accession>A0A1L4FRW5</accession>
<dbReference type="EC" id="2.7.4.9" evidence="2 11"/>
<dbReference type="Proteomes" id="UP000184322">
    <property type="component" value="Chromosome"/>
</dbReference>
<keyword evidence="8 11" id="KW-0067">ATP-binding</keyword>
<evidence type="ECO:0000256" key="8">
    <source>
        <dbReference type="ARBA" id="ARBA00022840"/>
    </source>
</evidence>
<keyword evidence="7 11" id="KW-0418">Kinase</keyword>
<evidence type="ECO:0000313" key="14">
    <source>
        <dbReference type="Proteomes" id="UP000184322"/>
    </source>
</evidence>
<evidence type="ECO:0000256" key="6">
    <source>
        <dbReference type="ARBA" id="ARBA00022741"/>
    </source>
</evidence>
<dbReference type="PANTHER" id="PTHR10344">
    <property type="entry name" value="THYMIDYLATE KINASE"/>
    <property type="match status" value="1"/>
</dbReference>
<dbReference type="GO" id="GO:0005524">
    <property type="term" value="F:ATP binding"/>
    <property type="evidence" value="ECO:0007669"/>
    <property type="project" value="UniProtKB-UniRule"/>
</dbReference>
<evidence type="ECO:0000313" key="13">
    <source>
        <dbReference type="EMBL" id="APJ38346.1"/>
    </source>
</evidence>
<reference evidence="14" key="1">
    <citation type="submission" date="2016-10" db="EMBL/GenBank/DDBJ databases">
        <authorList>
            <person name="Beylefeld A."/>
            <person name="Abolnik C."/>
        </authorList>
    </citation>
    <scope>NUCLEOTIDE SEQUENCE [LARGE SCALE GENOMIC DNA]</scope>
    <source>
        <strain evidence="14">B359_6</strain>
    </source>
</reference>
<evidence type="ECO:0000256" key="3">
    <source>
        <dbReference type="ARBA" id="ARBA00017144"/>
    </source>
</evidence>
<keyword evidence="6 11" id="KW-0547">Nucleotide-binding</keyword>
<keyword evidence="5 11" id="KW-0545">Nucleotide biosynthesis</keyword>
<dbReference type="AlphaFoldDB" id="A0A1L4FRW5"/>
<dbReference type="GO" id="GO:0005829">
    <property type="term" value="C:cytosol"/>
    <property type="evidence" value="ECO:0007669"/>
    <property type="project" value="TreeGrafter"/>
</dbReference>
<dbReference type="STRING" id="48003.BLA55_01495"/>
<sequence>MFITFEGLDGSGKTTIINKLYEYLWDKYPQINFILTREPGGKGLQEAEKIRNIILDNSSKLSSKTEALLYTSSRRIHLEHVIWPELEKGSFILCDRYIDSFYAYQGFGRGLGLEWVKNITELVIEKTYPDVTIFFDIDAKTALFRRMSSDEQNRLDNESSAFHSNVYNGFKELIKQEPERFLIVDATQDVETVFAETVSKLESHPKFQQFISDKKLLW</sequence>
<dbReference type="Pfam" id="PF02223">
    <property type="entry name" value="Thymidylate_kin"/>
    <property type="match status" value="1"/>
</dbReference>
<dbReference type="FunFam" id="3.40.50.300:FF:000225">
    <property type="entry name" value="Thymidylate kinase"/>
    <property type="match status" value="1"/>
</dbReference>
<comment type="catalytic activity">
    <reaction evidence="9 11">
        <text>dTMP + ATP = dTDP + ADP</text>
        <dbReference type="Rhea" id="RHEA:13517"/>
        <dbReference type="ChEBI" id="CHEBI:30616"/>
        <dbReference type="ChEBI" id="CHEBI:58369"/>
        <dbReference type="ChEBI" id="CHEBI:63528"/>
        <dbReference type="ChEBI" id="CHEBI:456216"/>
        <dbReference type="EC" id="2.7.4.9"/>
    </reaction>
</comment>
<dbReference type="OrthoDB" id="9774907at2"/>
<evidence type="ECO:0000256" key="1">
    <source>
        <dbReference type="ARBA" id="ARBA00009776"/>
    </source>
</evidence>
<evidence type="ECO:0000256" key="11">
    <source>
        <dbReference type="HAMAP-Rule" id="MF_00165"/>
    </source>
</evidence>
<evidence type="ECO:0000259" key="12">
    <source>
        <dbReference type="Pfam" id="PF02223"/>
    </source>
</evidence>
<dbReference type="InterPro" id="IPR018094">
    <property type="entry name" value="Thymidylate_kinase"/>
</dbReference>
<evidence type="ECO:0000256" key="10">
    <source>
        <dbReference type="ARBA" id="ARBA00057735"/>
    </source>
</evidence>
<evidence type="ECO:0000256" key="2">
    <source>
        <dbReference type="ARBA" id="ARBA00012980"/>
    </source>
</evidence>
<gene>
    <name evidence="11" type="primary">tmk</name>
    <name evidence="13" type="ORF">BLA55_01495</name>
</gene>
<comment type="similarity">
    <text evidence="1 11">Belongs to the thymidylate kinase family.</text>
</comment>
<dbReference type="InterPro" id="IPR027417">
    <property type="entry name" value="P-loop_NTPase"/>
</dbReference>
<evidence type="ECO:0000256" key="7">
    <source>
        <dbReference type="ARBA" id="ARBA00022777"/>
    </source>
</evidence>
<dbReference type="InterPro" id="IPR039430">
    <property type="entry name" value="Thymidylate_kin-like_dom"/>
</dbReference>
<dbReference type="CDD" id="cd01672">
    <property type="entry name" value="TMPK"/>
    <property type="match status" value="1"/>
</dbReference>
<dbReference type="GO" id="GO:0004798">
    <property type="term" value="F:dTMP kinase activity"/>
    <property type="evidence" value="ECO:0007669"/>
    <property type="project" value="UniProtKB-UniRule"/>
</dbReference>
<evidence type="ECO:0000256" key="5">
    <source>
        <dbReference type="ARBA" id="ARBA00022727"/>
    </source>
</evidence>
<dbReference type="PANTHER" id="PTHR10344:SF4">
    <property type="entry name" value="UMP-CMP KINASE 2, MITOCHONDRIAL"/>
    <property type="match status" value="1"/>
</dbReference>
<dbReference type="RefSeq" id="WP_073372349.1">
    <property type="nucleotide sequence ID" value="NZ_CP017813.1"/>
</dbReference>
<protein>
    <recommendedName>
        <fullName evidence="3 11">Thymidylate kinase</fullName>
        <ecNumber evidence="2 11">2.7.4.9</ecNumber>
    </recommendedName>
    <alternativeName>
        <fullName evidence="11">dTMP kinase</fullName>
    </alternativeName>
</protein>
<proteinExistence type="inferred from homology"/>
<feature type="domain" description="Thymidylate kinase-like" evidence="12">
    <location>
        <begin position="5"/>
        <end position="195"/>
    </location>
</feature>
<evidence type="ECO:0000256" key="4">
    <source>
        <dbReference type="ARBA" id="ARBA00022679"/>
    </source>
</evidence>
<name>A0A1L4FRW5_9BACT</name>
<dbReference type="GO" id="GO:0006235">
    <property type="term" value="P:dTTP biosynthetic process"/>
    <property type="evidence" value="ECO:0007669"/>
    <property type="project" value="UniProtKB-UniRule"/>
</dbReference>
<dbReference type="SUPFAM" id="SSF52540">
    <property type="entry name" value="P-loop containing nucleoside triphosphate hydrolases"/>
    <property type="match status" value="1"/>
</dbReference>
<evidence type="ECO:0000256" key="9">
    <source>
        <dbReference type="ARBA" id="ARBA00048743"/>
    </source>
</evidence>
<organism evidence="13 14">
    <name type="scientific">Mycoplasmopsis pullorum</name>
    <dbReference type="NCBI Taxonomy" id="48003"/>
    <lineage>
        <taxon>Bacteria</taxon>
        <taxon>Bacillati</taxon>
        <taxon>Mycoplasmatota</taxon>
        <taxon>Mycoplasmoidales</taxon>
        <taxon>Metamycoplasmataceae</taxon>
        <taxon>Mycoplasmopsis</taxon>
    </lineage>
</organism>
<keyword evidence="4 11" id="KW-0808">Transferase</keyword>
<feature type="binding site" evidence="11">
    <location>
        <begin position="7"/>
        <end position="14"/>
    </location>
    <ligand>
        <name>ATP</name>
        <dbReference type="ChEBI" id="CHEBI:30616"/>
    </ligand>
</feature>
<dbReference type="KEGG" id="mpul:BLA55_01495"/>